<dbReference type="RefSeq" id="WP_109776390.1">
    <property type="nucleotide sequence ID" value="NZ_QGDQ01000037.1"/>
</dbReference>
<reference evidence="2 3" key="1">
    <citation type="submission" date="2018-03" db="EMBL/GenBank/DDBJ databases">
        <title>Genomic Encyclopedia of Archaeal and Bacterial Type Strains, Phase II (KMG-II): from individual species to whole genera.</title>
        <authorList>
            <person name="Goeker M."/>
        </authorList>
    </citation>
    <scope>NUCLEOTIDE SEQUENCE [LARGE SCALE GENOMIC DNA]</scope>
    <source>
        <strain evidence="2 3">DSM 44889</strain>
    </source>
</reference>
<evidence type="ECO:0000313" key="2">
    <source>
        <dbReference type="EMBL" id="PWJ47483.1"/>
    </source>
</evidence>
<keyword evidence="3" id="KW-1185">Reference proteome</keyword>
<comment type="caution">
    <text evidence="2">The sequence shown here is derived from an EMBL/GenBank/DDBJ whole genome shotgun (WGS) entry which is preliminary data.</text>
</comment>
<gene>
    <name evidence="2" type="ORF">BXY45_13726</name>
</gene>
<dbReference type="OrthoDB" id="5188622at2"/>
<dbReference type="Proteomes" id="UP000245469">
    <property type="component" value="Unassembled WGS sequence"/>
</dbReference>
<sequence>MSTASTQRSVSSQTSLHTVETPVRQLPALAQLQLPSKPVSDRMRTTVTAAAMRETLVEWLEDAGPVSPKALRDLAVAAHVPYDVVRGMTRRDATGVIPPGLAARLLWAMGEPLRPDLRQALADDLAAEAA</sequence>
<feature type="compositionally biased region" description="Polar residues" evidence="1">
    <location>
        <begin position="1"/>
        <end position="18"/>
    </location>
</feature>
<evidence type="ECO:0000256" key="1">
    <source>
        <dbReference type="SAM" id="MobiDB-lite"/>
    </source>
</evidence>
<proteinExistence type="predicted"/>
<dbReference type="AlphaFoldDB" id="A0A315ZQV1"/>
<organism evidence="2 3">
    <name type="scientific">Quadrisphaera granulorum</name>
    <dbReference type="NCBI Taxonomy" id="317664"/>
    <lineage>
        <taxon>Bacteria</taxon>
        <taxon>Bacillati</taxon>
        <taxon>Actinomycetota</taxon>
        <taxon>Actinomycetes</taxon>
        <taxon>Kineosporiales</taxon>
        <taxon>Kineosporiaceae</taxon>
        <taxon>Quadrisphaera</taxon>
    </lineage>
</organism>
<accession>A0A315ZQV1</accession>
<feature type="region of interest" description="Disordered" evidence="1">
    <location>
        <begin position="1"/>
        <end position="22"/>
    </location>
</feature>
<protein>
    <submittedName>
        <fullName evidence="2">Uncharacterized protein</fullName>
    </submittedName>
</protein>
<name>A0A315ZQV1_9ACTN</name>
<dbReference type="EMBL" id="QGDQ01000037">
    <property type="protein sequence ID" value="PWJ47483.1"/>
    <property type="molecule type" value="Genomic_DNA"/>
</dbReference>
<evidence type="ECO:0000313" key="3">
    <source>
        <dbReference type="Proteomes" id="UP000245469"/>
    </source>
</evidence>